<dbReference type="OrthoDB" id="1359858at2"/>
<sequence>MKKLKAVIIVFAIFSLFGFKDKKASVKLQKNEKHLIPADFSFVINSGRNDSYNSQYGSFYRLYSEEEKTVKVELTNEEKEKIYSLIMKINFFKMPIKFEPKNGIISMSSPGCVKSIVVYADGKKKFVSYDFGFTNDLNDKKAKPFLDLYKMIWDILYKKKEIIELQKSDVHYK</sequence>
<organism evidence="1 2">
    <name type="scientific">Flavobacterium aquicola</name>
    <dbReference type="NCBI Taxonomy" id="1682742"/>
    <lineage>
        <taxon>Bacteria</taxon>
        <taxon>Pseudomonadati</taxon>
        <taxon>Bacteroidota</taxon>
        <taxon>Flavobacteriia</taxon>
        <taxon>Flavobacteriales</taxon>
        <taxon>Flavobacteriaceae</taxon>
        <taxon>Flavobacterium</taxon>
    </lineage>
</organism>
<evidence type="ECO:0000313" key="2">
    <source>
        <dbReference type="Proteomes" id="UP000257136"/>
    </source>
</evidence>
<comment type="caution">
    <text evidence="1">The sequence shown here is derived from an EMBL/GenBank/DDBJ whole genome shotgun (WGS) entry which is preliminary data.</text>
</comment>
<keyword evidence="2" id="KW-1185">Reference proteome</keyword>
<gene>
    <name evidence="1" type="ORF">C8P67_110120</name>
</gene>
<dbReference type="EMBL" id="QUNI01000010">
    <property type="protein sequence ID" value="REG96295.1"/>
    <property type="molecule type" value="Genomic_DNA"/>
</dbReference>
<reference evidence="1 2" key="1">
    <citation type="submission" date="2018-08" db="EMBL/GenBank/DDBJ databases">
        <title>Genomic Encyclopedia of Archaeal and Bacterial Type Strains, Phase II (KMG-II): from individual species to whole genera.</title>
        <authorList>
            <person name="Goeker M."/>
        </authorList>
    </citation>
    <scope>NUCLEOTIDE SEQUENCE [LARGE SCALE GENOMIC DNA]</scope>
    <source>
        <strain evidence="1 2">DSM 100880</strain>
    </source>
</reference>
<evidence type="ECO:0000313" key="1">
    <source>
        <dbReference type="EMBL" id="REG96295.1"/>
    </source>
</evidence>
<proteinExistence type="predicted"/>
<dbReference type="RefSeq" id="WP_115814215.1">
    <property type="nucleotide sequence ID" value="NZ_QUNI01000010.1"/>
</dbReference>
<accession>A0A3E0EDH4</accession>
<dbReference type="AlphaFoldDB" id="A0A3E0EDH4"/>
<name>A0A3E0EDH4_9FLAO</name>
<dbReference type="Proteomes" id="UP000257136">
    <property type="component" value="Unassembled WGS sequence"/>
</dbReference>
<protein>
    <submittedName>
        <fullName evidence="1">Uncharacterized protein</fullName>
    </submittedName>
</protein>